<dbReference type="OrthoDB" id="9784774at2"/>
<sequence>MSDCLFCKIAAGEIPVEFVYEDAEVVAFRDINPQAPVHTLVVPRRHIATLNDVQPADAELIGRLYLAAQKIAADAGIAEPGYRTVFNCNAQAGQTVFHLHLHVLGGRAMHWPPG</sequence>
<dbReference type="AlphaFoldDB" id="A0A1P8UGA8"/>
<dbReference type="STRING" id="1765967.BW247_06970"/>
<dbReference type="PRINTS" id="PR00332">
    <property type="entry name" value="HISTRIAD"/>
</dbReference>
<dbReference type="RefSeq" id="WP_076836514.1">
    <property type="nucleotide sequence ID" value="NZ_CP019434.1"/>
</dbReference>
<evidence type="ECO:0000256" key="2">
    <source>
        <dbReference type="PIRSR" id="PIRSR601310-3"/>
    </source>
</evidence>
<evidence type="ECO:0000259" key="4">
    <source>
        <dbReference type="PROSITE" id="PS51084"/>
    </source>
</evidence>
<dbReference type="PROSITE" id="PS51084">
    <property type="entry name" value="HIT_2"/>
    <property type="match status" value="1"/>
</dbReference>
<evidence type="ECO:0000313" key="5">
    <source>
        <dbReference type="EMBL" id="APZ42866.1"/>
    </source>
</evidence>
<dbReference type="InterPro" id="IPR011146">
    <property type="entry name" value="HIT-like"/>
</dbReference>
<dbReference type="KEGG" id="afy:BW247_06970"/>
<dbReference type="Gene3D" id="3.30.428.10">
    <property type="entry name" value="HIT-like"/>
    <property type="match status" value="1"/>
</dbReference>
<gene>
    <name evidence="5" type="ORF">BW247_06970</name>
</gene>
<organism evidence="5 6">
    <name type="scientific">Acidihalobacter ferrooxydans</name>
    <dbReference type="NCBI Taxonomy" id="1765967"/>
    <lineage>
        <taxon>Bacteria</taxon>
        <taxon>Pseudomonadati</taxon>
        <taxon>Pseudomonadota</taxon>
        <taxon>Gammaproteobacteria</taxon>
        <taxon>Chromatiales</taxon>
        <taxon>Ectothiorhodospiraceae</taxon>
        <taxon>Acidihalobacter</taxon>
    </lineage>
</organism>
<dbReference type="PANTHER" id="PTHR23089">
    <property type="entry name" value="HISTIDINE TRIAD HIT PROTEIN"/>
    <property type="match status" value="1"/>
</dbReference>
<feature type="domain" description="HIT" evidence="4">
    <location>
        <begin position="5"/>
        <end position="114"/>
    </location>
</feature>
<accession>A0A1P8UGA8</accession>
<dbReference type="InterPro" id="IPR019808">
    <property type="entry name" value="Histidine_triad_CS"/>
</dbReference>
<feature type="active site" description="Tele-AMP-histidine intermediate" evidence="1">
    <location>
        <position position="100"/>
    </location>
</feature>
<protein>
    <submittedName>
        <fullName evidence="5">Histidine triad nucleotide-binding protein</fullName>
    </submittedName>
</protein>
<dbReference type="SUPFAM" id="SSF54197">
    <property type="entry name" value="HIT-like"/>
    <property type="match status" value="1"/>
</dbReference>
<evidence type="ECO:0000256" key="3">
    <source>
        <dbReference type="PROSITE-ProRule" id="PRU00464"/>
    </source>
</evidence>
<dbReference type="Proteomes" id="UP000243807">
    <property type="component" value="Chromosome"/>
</dbReference>
<dbReference type="CDD" id="cd01276">
    <property type="entry name" value="PKCI_related"/>
    <property type="match status" value="1"/>
</dbReference>
<reference evidence="5 6" key="1">
    <citation type="submission" date="2017-01" db="EMBL/GenBank/DDBJ databases">
        <title>Draft sequence of Acidihalobacter ferrooxidans strain DSM 14175 (strain V8).</title>
        <authorList>
            <person name="Khaleque H.N."/>
            <person name="Ramsay J.P."/>
            <person name="Murphy R.J.T."/>
            <person name="Kaksonen A.H."/>
            <person name="Boxall N.J."/>
            <person name="Watkin E.L.J."/>
        </authorList>
    </citation>
    <scope>NUCLEOTIDE SEQUENCE [LARGE SCALE GENOMIC DNA]</scope>
    <source>
        <strain evidence="5 6">V8</strain>
    </source>
</reference>
<proteinExistence type="predicted"/>
<dbReference type="InterPro" id="IPR036265">
    <property type="entry name" value="HIT-like_sf"/>
</dbReference>
<dbReference type="Pfam" id="PF01230">
    <property type="entry name" value="HIT"/>
    <property type="match status" value="1"/>
</dbReference>
<dbReference type="PROSITE" id="PS00892">
    <property type="entry name" value="HIT_1"/>
    <property type="match status" value="1"/>
</dbReference>
<evidence type="ECO:0000256" key="1">
    <source>
        <dbReference type="PIRSR" id="PIRSR601310-1"/>
    </source>
</evidence>
<feature type="short sequence motif" description="Histidine triad motif" evidence="2 3">
    <location>
        <begin position="98"/>
        <end position="102"/>
    </location>
</feature>
<dbReference type="GO" id="GO:0003824">
    <property type="term" value="F:catalytic activity"/>
    <property type="evidence" value="ECO:0007669"/>
    <property type="project" value="InterPro"/>
</dbReference>
<name>A0A1P8UGA8_9GAMM</name>
<keyword evidence="6" id="KW-1185">Reference proteome</keyword>
<evidence type="ECO:0000313" key="6">
    <source>
        <dbReference type="Proteomes" id="UP000243807"/>
    </source>
</evidence>
<dbReference type="EMBL" id="CP019434">
    <property type="protein sequence ID" value="APZ42866.1"/>
    <property type="molecule type" value="Genomic_DNA"/>
</dbReference>
<dbReference type="InterPro" id="IPR001310">
    <property type="entry name" value="Histidine_triad_HIT"/>
</dbReference>